<reference evidence="1 2" key="1">
    <citation type="submission" date="2020-04" db="EMBL/GenBank/DDBJ databases">
        <title>CFH 90308 Microbacterium sp.</title>
        <authorList>
            <person name="Nie G."/>
            <person name="Ming H."/>
            <person name="Xia T."/>
        </authorList>
    </citation>
    <scope>NUCLEOTIDE SEQUENCE [LARGE SCALE GENOMIC DNA]</scope>
    <source>
        <strain evidence="1 2">CFH 90308</strain>
    </source>
</reference>
<evidence type="ECO:0000313" key="1">
    <source>
        <dbReference type="EMBL" id="NLP84235.1"/>
    </source>
</evidence>
<comment type="caution">
    <text evidence="1">The sequence shown here is derived from an EMBL/GenBank/DDBJ whole genome shotgun (WGS) entry which is preliminary data.</text>
</comment>
<evidence type="ECO:0000313" key="2">
    <source>
        <dbReference type="Proteomes" id="UP001429745"/>
    </source>
</evidence>
<sequence>MTRFAIDLPAAMRLLQDDVALPAQHSLVGPNLLRSQALSELYRSVRSGERSPGEGRELLERLAALKIRLLGDRVSRAVAWRIADQLGWDDTTDAEYLAVAKLQADALVALDPALRDAAEGIVPLAGFDDLTR</sequence>
<protein>
    <submittedName>
        <fullName evidence="1">Type II toxin-antitoxin system VapC family toxin</fullName>
    </submittedName>
</protein>
<keyword evidence="2" id="KW-1185">Reference proteome</keyword>
<gene>
    <name evidence="1" type="ORF">HF576_10255</name>
</gene>
<dbReference type="RefSeq" id="WP_168912688.1">
    <property type="nucleotide sequence ID" value="NZ_JABACI010000002.1"/>
</dbReference>
<dbReference type="EMBL" id="JABACI010000002">
    <property type="protein sequence ID" value="NLP84235.1"/>
    <property type="molecule type" value="Genomic_DNA"/>
</dbReference>
<accession>A0ABX1KCZ8</accession>
<organism evidence="1 2">
    <name type="scientific">Microbacterium salsuginis</name>
    <dbReference type="NCBI Taxonomy" id="2722803"/>
    <lineage>
        <taxon>Bacteria</taxon>
        <taxon>Bacillati</taxon>
        <taxon>Actinomycetota</taxon>
        <taxon>Actinomycetes</taxon>
        <taxon>Micrococcales</taxon>
        <taxon>Microbacteriaceae</taxon>
        <taxon>Microbacterium</taxon>
    </lineage>
</organism>
<dbReference type="Gene3D" id="3.40.50.1010">
    <property type="entry name" value="5'-nuclease"/>
    <property type="match status" value="1"/>
</dbReference>
<name>A0ABX1KCZ8_9MICO</name>
<dbReference type="Proteomes" id="UP001429745">
    <property type="component" value="Unassembled WGS sequence"/>
</dbReference>
<proteinExistence type="predicted"/>